<dbReference type="EMBL" id="JAGRPV010000001">
    <property type="protein sequence ID" value="MDI4644809.1"/>
    <property type="molecule type" value="Genomic_DNA"/>
</dbReference>
<dbReference type="RefSeq" id="WP_282907789.1">
    <property type="nucleotide sequence ID" value="NZ_JAGRPV010000001.1"/>
</dbReference>
<proteinExistence type="predicted"/>
<comment type="caution">
    <text evidence="2">The sequence shown here is derived from an EMBL/GenBank/DDBJ whole genome shotgun (WGS) entry which is preliminary data.</text>
</comment>
<dbReference type="SUPFAM" id="SSF56059">
    <property type="entry name" value="Glutathione synthetase ATP-binding domain-like"/>
    <property type="match status" value="1"/>
</dbReference>
<evidence type="ECO:0000313" key="2">
    <source>
        <dbReference type="EMBL" id="MDI4644809.1"/>
    </source>
</evidence>
<organism evidence="2 3">
    <name type="scientific">Cohnella hashimotonis</name>
    <dbReference type="NCBI Taxonomy" id="2826895"/>
    <lineage>
        <taxon>Bacteria</taxon>
        <taxon>Bacillati</taxon>
        <taxon>Bacillota</taxon>
        <taxon>Bacilli</taxon>
        <taxon>Bacillales</taxon>
        <taxon>Paenibacillaceae</taxon>
        <taxon>Cohnella</taxon>
    </lineage>
</organism>
<dbReference type="Proteomes" id="UP001161691">
    <property type="component" value="Unassembled WGS sequence"/>
</dbReference>
<feature type="region of interest" description="Disordered" evidence="1">
    <location>
        <begin position="1"/>
        <end position="33"/>
    </location>
</feature>
<reference evidence="2" key="1">
    <citation type="submission" date="2023-04" db="EMBL/GenBank/DDBJ databases">
        <title>Comparative genomic analysis of Cohnella hashimotonis sp. nov., isolated from the International Space Station.</title>
        <authorList>
            <person name="Venkateswaran K."/>
            <person name="Simpson A."/>
        </authorList>
    </citation>
    <scope>NUCLEOTIDE SEQUENCE</scope>
    <source>
        <strain evidence="2">F6_2S_P_1</strain>
    </source>
</reference>
<name>A0ABT6TDA1_9BACL</name>
<sequence length="438" mass="47551">MPVTLQDSEGAGRGARRAPNGLRRDRTHEGPANESELRPIGILICERSEYTHGGTAAPFAEAEFIRRLMAAAPRHALAAYAFDPATWDSRTNAVAGWRFVDGGWRRETVEAPTLLYDRLWPDDRASRERSLAALRTMRERGCFRLLNGSLPGKTAVLRTLFRCREIRPLLPPFAAYRGVASLVAWVEAKGGSAFLKPSGGSQGKGALAIAESAGGSWTLSGRDASGGLVRARRLPRRDALQEVRAWVGQRPYLMQPLLALRGTHGEPFDLRALMQKNGRGVWGMTGIAVRTGAPESVTANLHGGGVARPPAPYLAELFGERTAGLLLERLREASGTIVARLEQMYGRFAELGLDYGIDRGGRIWFLEANTKPGRASMAEAGDAAMSDAIHNPLAYARYILLVSSGRVCHEFDLVQRSLHAAGGEGRVAVQPARQNAEN</sequence>
<dbReference type="Pfam" id="PF14398">
    <property type="entry name" value="ATPgrasp_YheCD"/>
    <property type="match status" value="1"/>
</dbReference>
<accession>A0ABT6TDA1</accession>
<evidence type="ECO:0000313" key="3">
    <source>
        <dbReference type="Proteomes" id="UP001161691"/>
    </source>
</evidence>
<evidence type="ECO:0000256" key="1">
    <source>
        <dbReference type="SAM" id="MobiDB-lite"/>
    </source>
</evidence>
<gene>
    <name evidence="2" type="ORF">KB449_07530</name>
</gene>
<keyword evidence="3" id="KW-1185">Reference proteome</keyword>
<protein>
    <submittedName>
        <fullName evidence="2">YheC/YheD family protein</fullName>
    </submittedName>
</protein>
<feature type="compositionally biased region" description="Basic and acidic residues" evidence="1">
    <location>
        <begin position="22"/>
        <end position="33"/>
    </location>
</feature>
<dbReference type="InterPro" id="IPR026838">
    <property type="entry name" value="YheC/D"/>
</dbReference>